<evidence type="ECO:0000256" key="1">
    <source>
        <dbReference type="SAM" id="SignalP"/>
    </source>
</evidence>
<name>A0A395GXV5_9EURO</name>
<evidence type="ECO:0000313" key="3">
    <source>
        <dbReference type="Proteomes" id="UP000249402"/>
    </source>
</evidence>
<dbReference type="AlphaFoldDB" id="A0A395GXV5"/>
<feature type="chain" id="PRO_5017196156" evidence="1">
    <location>
        <begin position="26"/>
        <end position="134"/>
    </location>
</feature>
<protein>
    <submittedName>
        <fullName evidence="2">Uncharacterized protein</fullName>
    </submittedName>
</protein>
<dbReference type="VEuPathDB" id="FungiDB:BO80DRAFT_502842"/>
<dbReference type="RefSeq" id="XP_025574242.1">
    <property type="nucleotide sequence ID" value="XM_025724347.1"/>
</dbReference>
<gene>
    <name evidence="2" type="ORF">BO80DRAFT_502842</name>
</gene>
<dbReference type="Proteomes" id="UP000249402">
    <property type="component" value="Unassembled WGS sequence"/>
</dbReference>
<organism evidence="2 3">
    <name type="scientific">Aspergillus ibericus CBS 121593</name>
    <dbReference type="NCBI Taxonomy" id="1448316"/>
    <lineage>
        <taxon>Eukaryota</taxon>
        <taxon>Fungi</taxon>
        <taxon>Dikarya</taxon>
        <taxon>Ascomycota</taxon>
        <taxon>Pezizomycotina</taxon>
        <taxon>Eurotiomycetes</taxon>
        <taxon>Eurotiomycetidae</taxon>
        <taxon>Eurotiales</taxon>
        <taxon>Aspergillaceae</taxon>
        <taxon>Aspergillus</taxon>
        <taxon>Aspergillus subgen. Circumdati</taxon>
    </lineage>
</organism>
<dbReference type="GeneID" id="37229212"/>
<accession>A0A395GXV5</accession>
<evidence type="ECO:0000313" key="2">
    <source>
        <dbReference type="EMBL" id="RAK99914.1"/>
    </source>
</evidence>
<sequence length="134" mass="15079">MSKLFTLLPLLLTTTLTTLPHLTTAYFYTYPALFIYKDYNCSQISWSLVYPTLGACNSGYWNYAGSVQMFNIETPYTCDAGQTLTFELYNSSGTGCADETDLLFRQAVTEECSPADVESPGPLEMPIWFRLECL</sequence>
<reference evidence="2 3" key="1">
    <citation type="submission" date="2018-02" db="EMBL/GenBank/DDBJ databases">
        <title>The genomes of Aspergillus section Nigri reveals drivers in fungal speciation.</title>
        <authorList>
            <consortium name="DOE Joint Genome Institute"/>
            <person name="Vesth T.C."/>
            <person name="Nybo J."/>
            <person name="Theobald S."/>
            <person name="Brandl J."/>
            <person name="Frisvad J.C."/>
            <person name="Nielsen K.F."/>
            <person name="Lyhne E.K."/>
            <person name="Kogle M.E."/>
            <person name="Kuo A."/>
            <person name="Riley R."/>
            <person name="Clum A."/>
            <person name="Nolan M."/>
            <person name="Lipzen A."/>
            <person name="Salamov A."/>
            <person name="Henrissat B."/>
            <person name="Wiebenga A."/>
            <person name="De vries R.P."/>
            <person name="Grigoriev I.V."/>
            <person name="Mortensen U.H."/>
            <person name="Andersen M.R."/>
            <person name="Baker S.E."/>
        </authorList>
    </citation>
    <scope>NUCLEOTIDE SEQUENCE [LARGE SCALE GENOMIC DNA]</scope>
    <source>
        <strain evidence="2 3">CBS 121593</strain>
    </source>
</reference>
<proteinExistence type="predicted"/>
<dbReference type="EMBL" id="KZ824443">
    <property type="protein sequence ID" value="RAK99914.1"/>
    <property type="molecule type" value="Genomic_DNA"/>
</dbReference>
<keyword evidence="3" id="KW-1185">Reference proteome</keyword>
<feature type="signal peptide" evidence="1">
    <location>
        <begin position="1"/>
        <end position="25"/>
    </location>
</feature>
<keyword evidence="1" id="KW-0732">Signal</keyword>
<dbReference type="OrthoDB" id="4468891at2759"/>